<organism evidence="1 2">
    <name type="scientific">Beggiatoa alba B18LD</name>
    <dbReference type="NCBI Taxonomy" id="395493"/>
    <lineage>
        <taxon>Bacteria</taxon>
        <taxon>Pseudomonadati</taxon>
        <taxon>Pseudomonadota</taxon>
        <taxon>Gammaproteobacteria</taxon>
        <taxon>Thiotrichales</taxon>
        <taxon>Thiotrichaceae</taxon>
        <taxon>Beggiatoa</taxon>
    </lineage>
</organism>
<dbReference type="RefSeq" id="WP_002684199.1">
    <property type="nucleotide sequence ID" value="NZ_JH600070.1"/>
</dbReference>
<evidence type="ECO:0000313" key="1">
    <source>
        <dbReference type="EMBL" id="EIJ41866.1"/>
    </source>
</evidence>
<dbReference type="STRING" id="395493.BegalDRAFT_0960"/>
<dbReference type="AlphaFoldDB" id="I3CE23"/>
<keyword evidence="2" id="KW-1185">Reference proteome</keyword>
<gene>
    <name evidence="1" type="ORF">BegalDRAFT_0960</name>
</gene>
<proteinExistence type="predicted"/>
<accession>I3CE23</accession>
<dbReference type="EMBL" id="JH600070">
    <property type="protein sequence ID" value="EIJ41866.1"/>
    <property type="molecule type" value="Genomic_DNA"/>
</dbReference>
<name>I3CE23_9GAMM</name>
<sequence>MNTELLESSLNKLYQSICDSLYEINDCLQSACLASKELAAYPKAYMRGTNISAYLINMFLKLEKEYSFLSCSGKGSNQMIHLEGIPCRSFVNEEKLLTFLSKKKKDFYTKELFAIDEHIIVQGYFIFDYQNYELGQSFYFIGRNINSQKIYEWRPKNHGVLCSVSNTEPAPVSLPSLVDGVTLKDDNMDDDGKIISASRK</sequence>
<dbReference type="Proteomes" id="UP000005744">
    <property type="component" value="Unassembled WGS sequence"/>
</dbReference>
<evidence type="ECO:0000313" key="2">
    <source>
        <dbReference type="Proteomes" id="UP000005744"/>
    </source>
</evidence>
<reference evidence="1 2" key="1">
    <citation type="submission" date="2011-11" db="EMBL/GenBank/DDBJ databases">
        <title>Improved High-Quality Draft sequence of Beggiatoa alba B18lD.</title>
        <authorList>
            <consortium name="US DOE Joint Genome Institute"/>
            <person name="Lucas S."/>
            <person name="Han J."/>
            <person name="Lapidus A."/>
            <person name="Cheng J.-F."/>
            <person name="Goodwin L."/>
            <person name="Pitluck S."/>
            <person name="Peters L."/>
            <person name="Mikhailova N."/>
            <person name="Held B."/>
            <person name="Detter J.C."/>
            <person name="Han C."/>
            <person name="Tapia R."/>
            <person name="Land M."/>
            <person name="Hauser L."/>
            <person name="Kyrpides N."/>
            <person name="Ivanova N."/>
            <person name="Pagani I."/>
            <person name="Samuel K."/>
            <person name="Teske A."/>
            <person name="Mueller J."/>
            <person name="Woyke T."/>
        </authorList>
    </citation>
    <scope>NUCLEOTIDE SEQUENCE [LARGE SCALE GENOMIC DNA]</scope>
    <source>
        <strain evidence="1 2">B18LD</strain>
    </source>
</reference>
<dbReference type="HOGENOM" id="CLU_1363969_0_0_6"/>
<protein>
    <submittedName>
        <fullName evidence="1">Uncharacterized protein</fullName>
    </submittedName>
</protein>